<sequence>MGGACEIHNGDLKGLADFGTVAQLADDVSGGGSGVGAARGGGDGDDGLNALGSGEGGISVGAGQNDAALGSTPEVGVLQFKDGCHR</sequence>
<dbReference type="Proteomes" id="UP000713222">
    <property type="component" value="Unassembled WGS sequence"/>
</dbReference>
<evidence type="ECO:0000313" key="2">
    <source>
        <dbReference type="EMBL" id="NBN87532.1"/>
    </source>
</evidence>
<feature type="compositionally biased region" description="Gly residues" evidence="1">
    <location>
        <begin position="30"/>
        <end position="41"/>
    </location>
</feature>
<proteinExistence type="predicted"/>
<comment type="caution">
    <text evidence="2">The sequence shown here is derived from an EMBL/GenBank/DDBJ whole genome shotgun (WGS) entry which is preliminary data.</text>
</comment>
<feature type="region of interest" description="Disordered" evidence="1">
    <location>
        <begin position="30"/>
        <end position="56"/>
    </location>
</feature>
<evidence type="ECO:0000256" key="1">
    <source>
        <dbReference type="SAM" id="MobiDB-lite"/>
    </source>
</evidence>
<accession>A0A964UZI9</accession>
<reference evidence="2" key="1">
    <citation type="submission" date="2018-10" db="EMBL/GenBank/DDBJ databases">
        <title>Iterative Subtractive Binning of Freshwater Chronoseries Metagenomes Recovers Nearly Complete Genomes from over Four Hundred Novel Species.</title>
        <authorList>
            <person name="Rodriguez-R L.M."/>
            <person name="Tsementzi D."/>
            <person name="Luo C."/>
            <person name="Konstantinidis K.T."/>
        </authorList>
    </citation>
    <scope>NUCLEOTIDE SEQUENCE</scope>
    <source>
        <strain evidence="2">WB7_6_001</strain>
    </source>
</reference>
<protein>
    <submittedName>
        <fullName evidence="2">Uncharacterized protein</fullName>
    </submittedName>
</protein>
<evidence type="ECO:0000313" key="3">
    <source>
        <dbReference type="Proteomes" id="UP000713222"/>
    </source>
</evidence>
<dbReference type="AlphaFoldDB" id="A0A964UZI9"/>
<name>A0A964UZI9_9PROT</name>
<organism evidence="2 3">
    <name type="scientific">Candidatus Fonsibacter lacus</name>
    <dbReference type="NCBI Taxonomy" id="2576439"/>
    <lineage>
        <taxon>Bacteria</taxon>
        <taxon>Pseudomonadati</taxon>
        <taxon>Pseudomonadota</taxon>
        <taxon>Alphaproteobacteria</taxon>
        <taxon>Candidatus Pelagibacterales</taxon>
        <taxon>Candidatus Pelagibacterales incertae sedis</taxon>
        <taxon>Candidatus Fonsibacter</taxon>
    </lineage>
</organism>
<dbReference type="EMBL" id="RGET01000002">
    <property type="protein sequence ID" value="NBN87532.1"/>
    <property type="molecule type" value="Genomic_DNA"/>
</dbReference>
<gene>
    <name evidence="2" type="ORF">EBV32_00335</name>
</gene>